<evidence type="ECO:0000313" key="7">
    <source>
        <dbReference type="EMBL" id="CAH0373854.1"/>
    </source>
</evidence>
<gene>
    <name evidence="7" type="ORF">PECAL_4P10950</name>
</gene>
<evidence type="ECO:0000256" key="4">
    <source>
        <dbReference type="ARBA" id="ARBA00023136"/>
    </source>
</evidence>
<reference evidence="7" key="1">
    <citation type="submission" date="2021-11" db="EMBL/GenBank/DDBJ databases">
        <authorList>
            <consortium name="Genoscope - CEA"/>
            <person name="William W."/>
        </authorList>
    </citation>
    <scope>NUCLEOTIDE SEQUENCE</scope>
</reference>
<proteinExistence type="predicted"/>
<dbReference type="GO" id="GO:0016020">
    <property type="term" value="C:membrane"/>
    <property type="evidence" value="ECO:0007669"/>
    <property type="project" value="UniProtKB-SubCell"/>
</dbReference>
<dbReference type="AlphaFoldDB" id="A0A8J2WZI4"/>
<feature type="transmembrane region" description="Helical" evidence="5">
    <location>
        <begin position="152"/>
        <end position="173"/>
    </location>
</feature>
<feature type="transmembrane region" description="Helical" evidence="5">
    <location>
        <begin position="92"/>
        <end position="110"/>
    </location>
</feature>
<dbReference type="PROSITE" id="PS50850">
    <property type="entry name" value="MFS"/>
    <property type="match status" value="1"/>
</dbReference>
<dbReference type="Pfam" id="PF07690">
    <property type="entry name" value="MFS_1"/>
    <property type="match status" value="1"/>
</dbReference>
<feature type="transmembrane region" description="Helical" evidence="5">
    <location>
        <begin position="375"/>
        <end position="392"/>
    </location>
</feature>
<keyword evidence="4 5" id="KW-0472">Membrane</keyword>
<evidence type="ECO:0000256" key="5">
    <source>
        <dbReference type="SAM" id="Phobius"/>
    </source>
</evidence>
<feature type="transmembrane region" description="Helical" evidence="5">
    <location>
        <begin position="57"/>
        <end position="80"/>
    </location>
</feature>
<keyword evidence="2 5" id="KW-0812">Transmembrane</keyword>
<evidence type="ECO:0000313" key="8">
    <source>
        <dbReference type="Proteomes" id="UP000789595"/>
    </source>
</evidence>
<name>A0A8J2WZI4_9STRA</name>
<feature type="transmembrane region" description="Helical" evidence="5">
    <location>
        <begin position="116"/>
        <end position="140"/>
    </location>
</feature>
<feature type="transmembrane region" description="Helical" evidence="5">
    <location>
        <begin position="265"/>
        <end position="287"/>
    </location>
</feature>
<dbReference type="OrthoDB" id="2261376at2759"/>
<dbReference type="InterPro" id="IPR020846">
    <property type="entry name" value="MFS_dom"/>
</dbReference>
<dbReference type="InterPro" id="IPR036259">
    <property type="entry name" value="MFS_trans_sf"/>
</dbReference>
<comment type="subcellular location">
    <subcellularLocation>
        <location evidence="1">Membrane</location>
        <topology evidence="1">Multi-pass membrane protein</topology>
    </subcellularLocation>
</comment>
<evidence type="ECO:0000256" key="1">
    <source>
        <dbReference type="ARBA" id="ARBA00004141"/>
    </source>
</evidence>
<dbReference type="Proteomes" id="UP000789595">
    <property type="component" value="Unassembled WGS sequence"/>
</dbReference>
<dbReference type="GO" id="GO:0022857">
    <property type="term" value="F:transmembrane transporter activity"/>
    <property type="evidence" value="ECO:0007669"/>
    <property type="project" value="InterPro"/>
</dbReference>
<sequence length="438" mass="45143">MQSDGDAAGSDAASRVDQADSVPWARVTACAGVYTAPTALVVAPALADARVLAATGWAPGALTLASGLMFVASAPGAIVGSSAADRFGRRPVAFWTTLGCGICIAVGAAAPRQGALLYVAMRVIGGAVSGGTAPTAFSWAMELTPHKARTRATTAMNVLWVLGPLLIAAWHVVTRRLSWRVEALGLAAFPLVAAAVARVSVPESPEFLATRAAPPPQREPEVYGIVGHLDPDVAAADAVAPAEPLEAPRSRSPLARLWHEHRRPLVPLILSWACVSASYYGLAYSAGALSKRVVLNFVLLNVADVPGYFAAGYLTKLGGTEPVMVLFSCLAGVSLVLVALKAPAGVGIFGKFCTAGMFQQIYAMTTERFPAEVRATAFGVCRVAAMLATFFAPPLARTAESDAAAFLVFALMAGVVAVCALVLRPRRASSSPGGGGGY</sequence>
<feature type="domain" description="Major facilitator superfamily (MFS) profile" evidence="6">
    <location>
        <begin position="1"/>
        <end position="428"/>
    </location>
</feature>
<dbReference type="PANTHER" id="PTHR24064">
    <property type="entry name" value="SOLUTE CARRIER FAMILY 22 MEMBER"/>
    <property type="match status" value="1"/>
</dbReference>
<evidence type="ECO:0000256" key="2">
    <source>
        <dbReference type="ARBA" id="ARBA00022692"/>
    </source>
</evidence>
<organism evidence="7 8">
    <name type="scientific">Pelagomonas calceolata</name>
    <dbReference type="NCBI Taxonomy" id="35677"/>
    <lineage>
        <taxon>Eukaryota</taxon>
        <taxon>Sar</taxon>
        <taxon>Stramenopiles</taxon>
        <taxon>Ochrophyta</taxon>
        <taxon>Pelagophyceae</taxon>
        <taxon>Pelagomonadales</taxon>
        <taxon>Pelagomonadaceae</taxon>
        <taxon>Pelagomonas</taxon>
    </lineage>
</organism>
<dbReference type="EMBL" id="CAKKNE010000004">
    <property type="protein sequence ID" value="CAH0373854.1"/>
    <property type="molecule type" value="Genomic_DNA"/>
</dbReference>
<keyword evidence="8" id="KW-1185">Reference proteome</keyword>
<dbReference type="InterPro" id="IPR011701">
    <property type="entry name" value="MFS"/>
</dbReference>
<dbReference type="Gene3D" id="1.20.1250.20">
    <property type="entry name" value="MFS general substrate transporter like domains"/>
    <property type="match status" value="1"/>
</dbReference>
<accession>A0A8J2WZI4</accession>
<keyword evidence="3 5" id="KW-1133">Transmembrane helix</keyword>
<feature type="transmembrane region" description="Helical" evidence="5">
    <location>
        <begin position="404"/>
        <end position="423"/>
    </location>
</feature>
<feature type="transmembrane region" description="Helical" evidence="5">
    <location>
        <begin position="179"/>
        <end position="201"/>
    </location>
</feature>
<comment type="caution">
    <text evidence="7">The sequence shown here is derived from an EMBL/GenBank/DDBJ whole genome shotgun (WGS) entry which is preliminary data.</text>
</comment>
<evidence type="ECO:0000256" key="3">
    <source>
        <dbReference type="ARBA" id="ARBA00022989"/>
    </source>
</evidence>
<evidence type="ECO:0000259" key="6">
    <source>
        <dbReference type="PROSITE" id="PS50850"/>
    </source>
</evidence>
<dbReference type="SUPFAM" id="SSF103473">
    <property type="entry name" value="MFS general substrate transporter"/>
    <property type="match status" value="1"/>
</dbReference>
<protein>
    <recommendedName>
        <fullName evidence="6">Major facilitator superfamily (MFS) profile domain-containing protein</fullName>
    </recommendedName>
</protein>
<feature type="transmembrane region" description="Helical" evidence="5">
    <location>
        <begin position="293"/>
        <end position="311"/>
    </location>
</feature>